<reference evidence="1" key="1">
    <citation type="journal article" date="2020" name="Stud. Mycol.">
        <title>101 Dothideomycetes genomes: a test case for predicting lifestyles and emergence of pathogens.</title>
        <authorList>
            <person name="Haridas S."/>
            <person name="Albert R."/>
            <person name="Binder M."/>
            <person name="Bloem J."/>
            <person name="Labutti K."/>
            <person name="Salamov A."/>
            <person name="Andreopoulos B."/>
            <person name="Baker S."/>
            <person name="Barry K."/>
            <person name="Bills G."/>
            <person name="Bluhm B."/>
            <person name="Cannon C."/>
            <person name="Castanera R."/>
            <person name="Culley D."/>
            <person name="Daum C."/>
            <person name="Ezra D."/>
            <person name="Gonzalez J."/>
            <person name="Henrissat B."/>
            <person name="Kuo A."/>
            <person name="Liang C."/>
            <person name="Lipzen A."/>
            <person name="Lutzoni F."/>
            <person name="Magnuson J."/>
            <person name="Mondo S."/>
            <person name="Nolan M."/>
            <person name="Ohm R."/>
            <person name="Pangilinan J."/>
            <person name="Park H.-J."/>
            <person name="Ramirez L."/>
            <person name="Alfaro M."/>
            <person name="Sun H."/>
            <person name="Tritt A."/>
            <person name="Yoshinaga Y."/>
            <person name="Zwiers L.-H."/>
            <person name="Turgeon B."/>
            <person name="Goodwin S."/>
            <person name="Spatafora J."/>
            <person name="Crous P."/>
            <person name="Grigoriev I."/>
        </authorList>
    </citation>
    <scope>NUCLEOTIDE SEQUENCE</scope>
    <source>
        <strain evidence="1">CBS 122681</strain>
    </source>
</reference>
<dbReference type="EMBL" id="MU004332">
    <property type="protein sequence ID" value="KAF2656808.1"/>
    <property type="molecule type" value="Genomic_DNA"/>
</dbReference>
<keyword evidence="2" id="KW-1185">Reference proteome</keyword>
<name>A0A6A6TCW6_9PLEO</name>
<evidence type="ECO:0000313" key="2">
    <source>
        <dbReference type="Proteomes" id="UP000799324"/>
    </source>
</evidence>
<accession>A0A6A6TCW6</accession>
<organism evidence="1 2">
    <name type="scientific">Lophiostoma macrostomum CBS 122681</name>
    <dbReference type="NCBI Taxonomy" id="1314788"/>
    <lineage>
        <taxon>Eukaryota</taxon>
        <taxon>Fungi</taxon>
        <taxon>Dikarya</taxon>
        <taxon>Ascomycota</taxon>
        <taxon>Pezizomycotina</taxon>
        <taxon>Dothideomycetes</taxon>
        <taxon>Pleosporomycetidae</taxon>
        <taxon>Pleosporales</taxon>
        <taxon>Lophiostomataceae</taxon>
        <taxon>Lophiostoma</taxon>
    </lineage>
</organism>
<proteinExistence type="predicted"/>
<evidence type="ECO:0000313" key="1">
    <source>
        <dbReference type="EMBL" id="KAF2656808.1"/>
    </source>
</evidence>
<gene>
    <name evidence="1" type="ORF">K491DRAFT_358483</name>
</gene>
<protein>
    <submittedName>
        <fullName evidence="1">Uncharacterized protein</fullName>
    </submittedName>
</protein>
<sequence>MQWPAGRASVFPWRARVCPSLLASAAASRTAVHGGEWAVCRPDDAGFRERSRSALHTYIWPRYRSAGGCRTAAEGPGDERRGRGGGLGVVYTGRLEERCGEGGGGL</sequence>
<dbReference type="Proteomes" id="UP000799324">
    <property type="component" value="Unassembled WGS sequence"/>
</dbReference>
<dbReference type="AlphaFoldDB" id="A0A6A6TCW6"/>